<keyword evidence="1" id="KW-1133">Transmembrane helix</keyword>
<proteinExistence type="predicted"/>
<dbReference type="EMBL" id="RDQH01000330">
    <property type="protein sequence ID" value="RXI00803.1"/>
    <property type="molecule type" value="Genomic_DNA"/>
</dbReference>
<gene>
    <name evidence="2" type="ORF">DVH24_001037</name>
</gene>
<reference evidence="2 3" key="1">
    <citation type="submission" date="2018-10" db="EMBL/GenBank/DDBJ databases">
        <title>A high-quality apple genome assembly.</title>
        <authorList>
            <person name="Hu J."/>
        </authorList>
    </citation>
    <scope>NUCLEOTIDE SEQUENCE [LARGE SCALE GENOMIC DNA]</scope>
    <source>
        <strain evidence="3">cv. HFTH1</strain>
        <tissue evidence="2">Young leaf</tissue>
    </source>
</reference>
<evidence type="ECO:0000256" key="1">
    <source>
        <dbReference type="SAM" id="Phobius"/>
    </source>
</evidence>
<keyword evidence="1" id="KW-0812">Transmembrane</keyword>
<keyword evidence="1" id="KW-0472">Membrane</keyword>
<protein>
    <submittedName>
        <fullName evidence="2">Uncharacterized protein</fullName>
    </submittedName>
</protein>
<comment type="caution">
    <text evidence="2">The sequence shown here is derived from an EMBL/GenBank/DDBJ whole genome shotgun (WGS) entry which is preliminary data.</text>
</comment>
<accession>A0A498K571</accession>
<sequence>MGKLMPPLCSFYLLYLIFITTFSVSMLVNSLTLDSDTQVLRLIKLLGSLHWIHVRVPGGGGVSGNLALDNSPSRITSIELDGSGYEGFITPSIWNLNRAHYHQSKQEPLSRTNPRYHF</sequence>
<evidence type="ECO:0000313" key="3">
    <source>
        <dbReference type="Proteomes" id="UP000290289"/>
    </source>
</evidence>
<organism evidence="2 3">
    <name type="scientific">Malus domestica</name>
    <name type="common">Apple</name>
    <name type="synonym">Pyrus malus</name>
    <dbReference type="NCBI Taxonomy" id="3750"/>
    <lineage>
        <taxon>Eukaryota</taxon>
        <taxon>Viridiplantae</taxon>
        <taxon>Streptophyta</taxon>
        <taxon>Embryophyta</taxon>
        <taxon>Tracheophyta</taxon>
        <taxon>Spermatophyta</taxon>
        <taxon>Magnoliopsida</taxon>
        <taxon>eudicotyledons</taxon>
        <taxon>Gunneridae</taxon>
        <taxon>Pentapetalae</taxon>
        <taxon>rosids</taxon>
        <taxon>fabids</taxon>
        <taxon>Rosales</taxon>
        <taxon>Rosaceae</taxon>
        <taxon>Amygdaloideae</taxon>
        <taxon>Maleae</taxon>
        <taxon>Malus</taxon>
    </lineage>
</organism>
<dbReference type="Proteomes" id="UP000290289">
    <property type="component" value="Chromosome 4"/>
</dbReference>
<feature type="transmembrane region" description="Helical" evidence="1">
    <location>
        <begin position="12"/>
        <end position="33"/>
    </location>
</feature>
<dbReference type="AlphaFoldDB" id="A0A498K571"/>
<name>A0A498K571_MALDO</name>
<keyword evidence="3" id="KW-1185">Reference proteome</keyword>
<evidence type="ECO:0000313" key="2">
    <source>
        <dbReference type="EMBL" id="RXI00803.1"/>
    </source>
</evidence>